<keyword evidence="4" id="KW-1185">Reference proteome</keyword>
<dbReference type="InterPro" id="IPR039261">
    <property type="entry name" value="FNR_nucleotide-bd"/>
</dbReference>
<feature type="domain" description="Dihydroorotate dehydrogenase electron transfer subunit iron-sulphur cluster binding" evidence="2">
    <location>
        <begin position="209"/>
        <end position="245"/>
    </location>
</feature>
<dbReference type="PIR" id="G70479">
    <property type="entry name" value="G70479"/>
</dbReference>
<dbReference type="CDD" id="cd06219">
    <property type="entry name" value="DHOD_e_trans_like1"/>
    <property type="match status" value="1"/>
</dbReference>
<dbReference type="Proteomes" id="UP000000798">
    <property type="component" value="Chromosome"/>
</dbReference>
<evidence type="ECO:0000256" key="1">
    <source>
        <dbReference type="PIRSR" id="PIRSR006816-2"/>
    </source>
</evidence>
<dbReference type="Gene3D" id="2.40.30.10">
    <property type="entry name" value="Translation factors"/>
    <property type="match status" value="1"/>
</dbReference>
<evidence type="ECO:0000313" key="3">
    <source>
        <dbReference type="EMBL" id="AAC07835.1"/>
    </source>
</evidence>
<keyword evidence="1" id="KW-0479">Metal-binding</keyword>
<dbReference type="eggNOG" id="COG0543">
    <property type="taxonomic scope" value="Bacteria"/>
</dbReference>
<dbReference type="PIRSF" id="PIRSF006816">
    <property type="entry name" value="Cyc3_hyd_g"/>
    <property type="match status" value="1"/>
</dbReference>
<comment type="cofactor">
    <cofactor evidence="1">
        <name>[2Fe-2S] cluster</name>
        <dbReference type="ChEBI" id="CHEBI:190135"/>
    </cofactor>
    <text evidence="1">Binds 1 [2Fe-2S] cluster per subunit.</text>
</comment>
<dbReference type="HOGENOM" id="CLU_003827_1_0_0"/>
<protein>
    <recommendedName>
        <fullName evidence="2">Dihydroorotate dehydrogenase electron transfer subunit iron-sulphur cluster binding domain-containing protein</fullName>
    </recommendedName>
</protein>
<dbReference type="EnsemblBacteria" id="AAC07835">
    <property type="protein sequence ID" value="AAC07835"/>
    <property type="gene ID" value="aq_2098"/>
</dbReference>
<proteinExistence type="predicted"/>
<evidence type="ECO:0000259" key="2">
    <source>
        <dbReference type="Pfam" id="PF10418"/>
    </source>
</evidence>
<feature type="binding site" evidence="1">
    <location>
        <position position="233"/>
    </location>
    <ligand>
        <name>[2Fe-2S] cluster</name>
        <dbReference type="ChEBI" id="CHEBI:190135"/>
    </ligand>
</feature>
<keyword evidence="1" id="KW-0408">Iron</keyword>
<dbReference type="SUPFAM" id="SSF52343">
    <property type="entry name" value="Ferredoxin reductase-like, C-terminal NADP-linked domain"/>
    <property type="match status" value="1"/>
</dbReference>
<sequence length="279" mass="31578">MYKVLRKERLTPKAVLLEVQDERAKLVKPGQYALVQANEESEPIPLSFLDVKESSYTFLVEVGGRATLEIAELVEEKIQFIEAPCGSPFPVKNYGKVLLISKNWGVAPLINIGRALKEESNEIYFVHVAEDEERVFLTKEASEISEEFLLFTEDGSLGEEGNSEWALGYFIENFGKPDLIVSAGSNLDSQMINRFAEERNIPHIAMVNAHILDANGLCLACRVLVEGQEKLACIDGPWFDASKVDWDYAIQKEAFYKEEEEKALKTFLRELQRLKARGR</sequence>
<dbReference type="InterPro" id="IPR050353">
    <property type="entry name" value="PyrK_electron_transfer"/>
</dbReference>
<dbReference type="InterPro" id="IPR019480">
    <property type="entry name" value="Dihydroorotate_DH_Fe-S-bd"/>
</dbReference>
<dbReference type="GO" id="GO:0046872">
    <property type="term" value="F:metal ion binding"/>
    <property type="evidence" value="ECO:0007669"/>
    <property type="project" value="UniProtKB-KW"/>
</dbReference>
<dbReference type="InParanoid" id="O67867"/>
<reference evidence="3 4" key="1">
    <citation type="journal article" date="1998" name="Nature">
        <title>The complete genome of the hyperthermophilic bacterium Aquifex aeolicus.</title>
        <authorList>
            <person name="Deckert G."/>
            <person name="Warren P.V."/>
            <person name="Gaasterland T."/>
            <person name="Young W.G."/>
            <person name="Lenox A.L."/>
            <person name="Graham D.E."/>
            <person name="Overbeek R."/>
            <person name="Snead M.A."/>
            <person name="Keller M."/>
            <person name="Aujay M."/>
            <person name="Huber R."/>
            <person name="Feldman R.A."/>
            <person name="Short J.M."/>
            <person name="Olson G.J."/>
            <person name="Swanson R.V."/>
        </authorList>
    </citation>
    <scope>NUCLEOTIDE SEQUENCE [LARGE SCALE GENOMIC DNA]</scope>
    <source>
        <strain evidence="3 4">VF5</strain>
    </source>
</reference>
<dbReference type="Pfam" id="PF10418">
    <property type="entry name" value="DHODB_Fe-S_bind"/>
    <property type="match status" value="1"/>
</dbReference>
<dbReference type="PANTHER" id="PTHR43513:SF3">
    <property type="entry name" value="DIHYDROOROTATE DEHYDROGENASE B (NAD(+)), ELECTRON TRANSFER SUBUNIT-RELATED"/>
    <property type="match status" value="1"/>
</dbReference>
<gene>
    <name evidence="3" type="ordered locus">aq_2098</name>
</gene>
<dbReference type="EMBL" id="AE000657">
    <property type="protein sequence ID" value="AAC07835.1"/>
    <property type="molecule type" value="Genomic_DNA"/>
</dbReference>
<dbReference type="GO" id="GO:0051537">
    <property type="term" value="F:2 iron, 2 sulfur cluster binding"/>
    <property type="evidence" value="ECO:0007669"/>
    <property type="project" value="UniProtKB-KW"/>
</dbReference>
<dbReference type="OrthoDB" id="9778346at2"/>
<dbReference type="GO" id="GO:0006221">
    <property type="term" value="P:pyrimidine nucleotide biosynthetic process"/>
    <property type="evidence" value="ECO:0007669"/>
    <property type="project" value="InterPro"/>
</dbReference>
<evidence type="ECO:0000313" key="4">
    <source>
        <dbReference type="Proteomes" id="UP000000798"/>
    </source>
</evidence>
<feature type="binding site" evidence="1">
    <location>
        <position position="221"/>
    </location>
    <ligand>
        <name>[2Fe-2S] cluster</name>
        <dbReference type="ChEBI" id="CHEBI:190135"/>
    </ligand>
</feature>
<dbReference type="PANTHER" id="PTHR43513">
    <property type="entry name" value="DIHYDROOROTATE DEHYDROGENASE B (NAD(+)), ELECTRON TRANSFER SUBUNIT"/>
    <property type="match status" value="1"/>
</dbReference>
<keyword evidence="1" id="KW-0001">2Fe-2S</keyword>
<dbReference type="KEGG" id="aae:aq_2098"/>
<dbReference type="Gene3D" id="3.40.50.80">
    <property type="entry name" value="Nucleotide-binding domain of ferredoxin-NADP reductase (FNR) module"/>
    <property type="match status" value="1"/>
</dbReference>
<keyword evidence="1" id="KW-0411">Iron-sulfur</keyword>
<dbReference type="SUPFAM" id="SSF63380">
    <property type="entry name" value="Riboflavin synthase domain-like"/>
    <property type="match status" value="1"/>
</dbReference>
<accession>O67867</accession>
<dbReference type="GO" id="GO:0050660">
    <property type="term" value="F:flavin adenine dinucleotide binding"/>
    <property type="evidence" value="ECO:0007669"/>
    <property type="project" value="InterPro"/>
</dbReference>
<dbReference type="AlphaFoldDB" id="O67867"/>
<dbReference type="STRING" id="224324.aq_2098"/>
<dbReference type="InterPro" id="IPR012165">
    <property type="entry name" value="Cyt_c3_hydrogenase_gsu"/>
</dbReference>
<dbReference type="RefSeq" id="WP_010881372.1">
    <property type="nucleotide sequence ID" value="NC_000918.1"/>
</dbReference>
<feature type="binding site" evidence="1">
    <location>
        <position position="218"/>
    </location>
    <ligand>
        <name>[2Fe-2S] cluster</name>
        <dbReference type="ChEBI" id="CHEBI:190135"/>
    </ligand>
</feature>
<dbReference type="InterPro" id="IPR017938">
    <property type="entry name" value="Riboflavin_synthase-like_b-brl"/>
</dbReference>
<name>O67867_AQUAE</name>
<organism evidence="3 4">
    <name type="scientific">Aquifex aeolicus (strain VF5)</name>
    <dbReference type="NCBI Taxonomy" id="224324"/>
    <lineage>
        <taxon>Bacteria</taxon>
        <taxon>Pseudomonadati</taxon>
        <taxon>Aquificota</taxon>
        <taxon>Aquificia</taxon>
        <taxon>Aquificales</taxon>
        <taxon>Aquificaceae</taxon>
        <taxon>Aquifex</taxon>
    </lineage>
</organism>